<feature type="region of interest" description="Disordered" evidence="1">
    <location>
        <begin position="126"/>
        <end position="221"/>
    </location>
</feature>
<evidence type="ECO:0000313" key="2">
    <source>
        <dbReference type="EMBL" id="KAK1754559.1"/>
    </source>
</evidence>
<evidence type="ECO:0000313" key="3">
    <source>
        <dbReference type="Proteomes" id="UP001239445"/>
    </source>
</evidence>
<keyword evidence="3" id="KW-1185">Reference proteome</keyword>
<gene>
    <name evidence="2" type="ORF">QBC47DRAFT_384278</name>
</gene>
<evidence type="ECO:0000256" key="1">
    <source>
        <dbReference type="SAM" id="MobiDB-lite"/>
    </source>
</evidence>
<comment type="caution">
    <text evidence="2">The sequence shown here is derived from an EMBL/GenBank/DDBJ whole genome shotgun (WGS) entry which is preliminary data.</text>
</comment>
<dbReference type="AlphaFoldDB" id="A0AAJ0FAS3"/>
<feature type="compositionally biased region" description="Basic and acidic residues" evidence="1">
    <location>
        <begin position="166"/>
        <end position="175"/>
    </location>
</feature>
<proteinExistence type="predicted"/>
<name>A0AAJ0FAS3_9PEZI</name>
<organism evidence="2 3">
    <name type="scientific">Echria macrotheca</name>
    <dbReference type="NCBI Taxonomy" id="438768"/>
    <lineage>
        <taxon>Eukaryota</taxon>
        <taxon>Fungi</taxon>
        <taxon>Dikarya</taxon>
        <taxon>Ascomycota</taxon>
        <taxon>Pezizomycotina</taxon>
        <taxon>Sordariomycetes</taxon>
        <taxon>Sordariomycetidae</taxon>
        <taxon>Sordariales</taxon>
        <taxon>Schizotheciaceae</taxon>
        <taxon>Echria</taxon>
    </lineage>
</organism>
<dbReference type="EMBL" id="MU839835">
    <property type="protein sequence ID" value="KAK1754559.1"/>
    <property type="molecule type" value="Genomic_DNA"/>
</dbReference>
<feature type="compositionally biased region" description="Polar residues" evidence="1">
    <location>
        <begin position="144"/>
        <end position="160"/>
    </location>
</feature>
<reference evidence="2" key="1">
    <citation type="submission" date="2023-06" db="EMBL/GenBank/DDBJ databases">
        <title>Genome-scale phylogeny and comparative genomics of the fungal order Sordariales.</title>
        <authorList>
            <consortium name="Lawrence Berkeley National Laboratory"/>
            <person name="Hensen N."/>
            <person name="Bonometti L."/>
            <person name="Westerberg I."/>
            <person name="Brannstrom I.O."/>
            <person name="Guillou S."/>
            <person name="Cros-Aarteil S."/>
            <person name="Calhoun S."/>
            <person name="Haridas S."/>
            <person name="Kuo A."/>
            <person name="Mondo S."/>
            <person name="Pangilinan J."/>
            <person name="Riley R."/>
            <person name="Labutti K."/>
            <person name="Andreopoulos B."/>
            <person name="Lipzen A."/>
            <person name="Chen C."/>
            <person name="Yanf M."/>
            <person name="Daum C."/>
            <person name="Ng V."/>
            <person name="Clum A."/>
            <person name="Steindorff A."/>
            <person name="Ohm R."/>
            <person name="Martin F."/>
            <person name="Silar P."/>
            <person name="Natvig D."/>
            <person name="Lalanne C."/>
            <person name="Gautier V."/>
            <person name="Ament-Velasquez S.L."/>
            <person name="Kruys A."/>
            <person name="Hutchinson M.I."/>
            <person name="Powell A.J."/>
            <person name="Barry K."/>
            <person name="Miller A.N."/>
            <person name="Grigoriev I.V."/>
            <person name="Debuchy R."/>
            <person name="Gladieux P."/>
            <person name="Thoren M.H."/>
            <person name="Johannesson H."/>
        </authorList>
    </citation>
    <scope>NUCLEOTIDE SEQUENCE</scope>
    <source>
        <strain evidence="2">PSN4</strain>
    </source>
</reference>
<protein>
    <submittedName>
        <fullName evidence="2">Uncharacterized protein</fullName>
    </submittedName>
</protein>
<sequence length="221" mass="24765">MNQVTHSPPASQLSVSCRKVPHPRHQIFFVPSSAQSGHTPQLLFSPETSPLPLRLNDGQTSPKMPDQGIIDPVRWNYPIVPRPTDVQFNGTKDDRAAQIRKASLDQMRKASLDQVRNGSLDQIISNQTKAGRISESAEKKDSVVRSQQKQNQRVGTQQGDGFSASDRQEPPKNHSQDQNLNKSHLVSEASDQFLLPQTVYRPERRHGATKASHQARQKEVR</sequence>
<accession>A0AAJ0FAS3</accession>
<dbReference type="Proteomes" id="UP001239445">
    <property type="component" value="Unassembled WGS sequence"/>
</dbReference>